<protein>
    <submittedName>
        <fullName evidence="4">General secretion pathway protein A</fullName>
    </submittedName>
</protein>
<sequence length="638" mass="69501">MYLDFFDIKETPFSITPDPRYLYLSPRHQEALAHLLYAVTGSGGFVMLSGEVGAGKTTLCRSFLEHVPDDVDIALIVNPRLDELELMLTILDELSIVRPPAPHSLKTTFDALNAYLIEAHAKNRRTVLIIDEAQNLSASLLELIRLLTNLETAKTKLLQIILIGQPELETILARSELRQISQRITARYALRALNRKETGKYIHHRLEVAGLAGRLFTDRAIGAVYRHSQGVPRLINTVCDRALLGAYVGGRQKIDVAIVKKAIDEVGRGPSPRRYSGYLGGAVAIGVILLGVASWLFAPQQMDRAIAYTNVHAILGDLKGWAGNGLATLNTFWTADFHGGETSPPLPSSVVIEAPTHIYKAPPSSPTPVQEEHVMAAPTAPDSETPKPTPETIQNAQKNGLSQTPLKLPSKQRAERTLNNAYVTLFRAWGKDYARLTGFSPCEKAALSGLSCLRGQGGLADLDALNLPALVRLEASTSPESASVSASYAIVTAMDRTQVSLSSGSIQDVLPRPAFRALWDGNYLLLWPVPKGVRPILRQGMRGNDVIWLRSILARTEGSATIEQAPPPPADAIFDDSLVRRVRVFQRTHALPVDGVAGPQTIARLLGLLGWNHAPVLHPSRTSKEPQARRQTPPPGNG</sequence>
<feature type="transmembrane region" description="Helical" evidence="2">
    <location>
        <begin position="278"/>
        <end position="298"/>
    </location>
</feature>
<evidence type="ECO:0000256" key="2">
    <source>
        <dbReference type="SAM" id="Phobius"/>
    </source>
</evidence>
<dbReference type="InterPro" id="IPR052026">
    <property type="entry name" value="ExeA_AAA_ATPase_DNA-bind"/>
</dbReference>
<gene>
    <name evidence="4" type="ORF">EDD55_102403</name>
</gene>
<keyword evidence="5" id="KW-1185">Reference proteome</keyword>
<keyword evidence="2" id="KW-0812">Transmembrane</keyword>
<dbReference type="AlphaFoldDB" id="A0A4R3JE76"/>
<evidence type="ECO:0000256" key="1">
    <source>
        <dbReference type="SAM" id="MobiDB-lite"/>
    </source>
</evidence>
<dbReference type="Gene3D" id="3.40.50.300">
    <property type="entry name" value="P-loop containing nucleotide triphosphate hydrolases"/>
    <property type="match status" value="1"/>
</dbReference>
<dbReference type="Pfam" id="PF13401">
    <property type="entry name" value="AAA_22"/>
    <property type="match status" value="1"/>
</dbReference>
<dbReference type="Gene3D" id="1.10.101.10">
    <property type="entry name" value="PGBD-like superfamily/PGBD"/>
    <property type="match status" value="1"/>
</dbReference>
<dbReference type="PANTHER" id="PTHR35894">
    <property type="entry name" value="GENERAL SECRETION PATHWAY PROTEIN A-RELATED"/>
    <property type="match status" value="1"/>
</dbReference>
<organism evidence="4 5">
    <name type="scientific">Varunaivibrio sulfuroxidans</name>
    <dbReference type="NCBI Taxonomy" id="1773489"/>
    <lineage>
        <taxon>Bacteria</taxon>
        <taxon>Pseudomonadati</taxon>
        <taxon>Pseudomonadota</taxon>
        <taxon>Alphaproteobacteria</taxon>
        <taxon>Rhodospirillales</taxon>
        <taxon>Magnetovibrionaceae</taxon>
        <taxon>Varunaivibrio</taxon>
    </lineage>
</organism>
<comment type="caution">
    <text evidence="4">The sequence shown here is derived from an EMBL/GenBank/DDBJ whole genome shotgun (WGS) entry which is preliminary data.</text>
</comment>
<evidence type="ECO:0000313" key="5">
    <source>
        <dbReference type="Proteomes" id="UP000295304"/>
    </source>
</evidence>
<dbReference type="SUPFAM" id="SSF47090">
    <property type="entry name" value="PGBD-like"/>
    <property type="match status" value="1"/>
</dbReference>
<reference evidence="4 5" key="1">
    <citation type="submission" date="2019-03" db="EMBL/GenBank/DDBJ databases">
        <title>Genomic Encyclopedia of Type Strains, Phase IV (KMG-IV): sequencing the most valuable type-strain genomes for metagenomic binning, comparative biology and taxonomic classification.</title>
        <authorList>
            <person name="Goeker M."/>
        </authorList>
    </citation>
    <scope>NUCLEOTIDE SEQUENCE [LARGE SCALE GENOMIC DNA]</scope>
    <source>
        <strain evidence="4 5">DSM 101688</strain>
    </source>
</reference>
<dbReference type="OrthoDB" id="7828921at2"/>
<keyword evidence="2" id="KW-0472">Membrane</keyword>
<dbReference type="SUPFAM" id="SSF52540">
    <property type="entry name" value="P-loop containing nucleoside triphosphate hydrolases"/>
    <property type="match status" value="1"/>
</dbReference>
<feature type="compositionally biased region" description="Polar residues" evidence="1">
    <location>
        <begin position="391"/>
        <end position="405"/>
    </location>
</feature>
<dbReference type="InterPro" id="IPR049945">
    <property type="entry name" value="AAA_22"/>
</dbReference>
<dbReference type="Gene3D" id="3.90.70.10">
    <property type="entry name" value="Cysteine proteinases"/>
    <property type="match status" value="1"/>
</dbReference>
<dbReference type="Proteomes" id="UP000295304">
    <property type="component" value="Unassembled WGS sequence"/>
</dbReference>
<feature type="domain" description="AAA+ ATPase" evidence="3">
    <location>
        <begin position="42"/>
        <end position="185"/>
    </location>
</feature>
<dbReference type="InterPro" id="IPR036366">
    <property type="entry name" value="PGBDSf"/>
</dbReference>
<proteinExistence type="predicted"/>
<feature type="region of interest" description="Disordered" evidence="1">
    <location>
        <begin position="617"/>
        <end position="638"/>
    </location>
</feature>
<dbReference type="PANTHER" id="PTHR35894:SF1">
    <property type="entry name" value="PHOSPHORIBULOKINASE _ URIDINE KINASE FAMILY"/>
    <property type="match status" value="1"/>
</dbReference>
<dbReference type="GO" id="GO:0016887">
    <property type="term" value="F:ATP hydrolysis activity"/>
    <property type="evidence" value="ECO:0007669"/>
    <property type="project" value="InterPro"/>
</dbReference>
<keyword evidence="2" id="KW-1133">Transmembrane helix</keyword>
<dbReference type="RefSeq" id="WP_132938301.1">
    <property type="nucleotide sequence ID" value="NZ_CP119676.1"/>
</dbReference>
<dbReference type="InterPro" id="IPR002477">
    <property type="entry name" value="Peptidoglycan-bd-like"/>
</dbReference>
<dbReference type="CDD" id="cd00009">
    <property type="entry name" value="AAA"/>
    <property type="match status" value="1"/>
</dbReference>
<name>A0A4R3JE76_9PROT</name>
<accession>A0A4R3JE76</accession>
<dbReference type="InterPro" id="IPR036365">
    <property type="entry name" value="PGBD-like_sf"/>
</dbReference>
<dbReference type="EMBL" id="SLZW01000002">
    <property type="protein sequence ID" value="TCS64358.1"/>
    <property type="molecule type" value="Genomic_DNA"/>
</dbReference>
<feature type="region of interest" description="Disordered" evidence="1">
    <location>
        <begin position="362"/>
        <end position="412"/>
    </location>
</feature>
<dbReference type="Pfam" id="PF01471">
    <property type="entry name" value="PG_binding_1"/>
    <property type="match status" value="1"/>
</dbReference>
<evidence type="ECO:0000313" key="4">
    <source>
        <dbReference type="EMBL" id="TCS64358.1"/>
    </source>
</evidence>
<dbReference type="SMART" id="SM00382">
    <property type="entry name" value="AAA"/>
    <property type="match status" value="1"/>
</dbReference>
<evidence type="ECO:0000259" key="3">
    <source>
        <dbReference type="SMART" id="SM00382"/>
    </source>
</evidence>
<dbReference type="InterPro" id="IPR003593">
    <property type="entry name" value="AAA+_ATPase"/>
</dbReference>
<dbReference type="InterPro" id="IPR027417">
    <property type="entry name" value="P-loop_NTPase"/>
</dbReference>